<dbReference type="InterPro" id="IPR005835">
    <property type="entry name" value="NTP_transferase_dom"/>
</dbReference>
<evidence type="ECO:0000313" key="8">
    <source>
        <dbReference type="Proteomes" id="UP000714915"/>
    </source>
</evidence>
<comment type="similarity">
    <text evidence="1">Belongs to the UDPGP type 2 family.</text>
</comment>
<sequence length="281" mass="31774">MEIKKALITAAGFGSRFLPITKTIPKEMLPIIDKPIIHYIVQECAAAGIEEIIIVAAPDEVKIFEDYFYGHAENIRMLMQLQGKMDRWKKVETVFQLPKVSVIPENRTISYGNGRPVLTAKEMLKDEEAFVVCFGDDLVLSEISGVKQIVDYYKSQENIDGLLGVQKMSDEQIVKVGAVKLREGTSNIVESVIEKPKLEETPSHLGSYGRFIMSNKIFEYLTPEATGKDGEVWLQDANDLIAKNHNLHCFAINGEWLTTGDPDNYIIAQNKFYERNKRITN</sequence>
<reference evidence="7" key="1">
    <citation type="submission" date="2020-04" db="EMBL/GenBank/DDBJ databases">
        <authorList>
            <person name="Zhang T."/>
        </authorList>
    </citation>
    <scope>NUCLEOTIDE SEQUENCE</scope>
    <source>
        <strain evidence="7">HKST-UBA09</strain>
    </source>
</reference>
<feature type="domain" description="Nucleotidyl transferase" evidence="6">
    <location>
        <begin position="5"/>
        <end position="271"/>
    </location>
</feature>
<gene>
    <name evidence="7" type="ORF">KC669_03005</name>
</gene>
<evidence type="ECO:0000313" key="7">
    <source>
        <dbReference type="EMBL" id="MCA9386979.1"/>
    </source>
</evidence>
<keyword evidence="3 7" id="KW-0808">Transferase</keyword>
<dbReference type="GO" id="GO:0003983">
    <property type="term" value="F:UTP:glucose-1-phosphate uridylyltransferase activity"/>
    <property type="evidence" value="ECO:0007669"/>
    <property type="project" value="UniProtKB-EC"/>
</dbReference>
<name>A0A955RLE3_9BACT</name>
<dbReference type="Proteomes" id="UP000714915">
    <property type="component" value="Unassembled WGS sequence"/>
</dbReference>
<dbReference type="InterPro" id="IPR029044">
    <property type="entry name" value="Nucleotide-diphossugar_trans"/>
</dbReference>
<dbReference type="SUPFAM" id="SSF53448">
    <property type="entry name" value="Nucleotide-diphospho-sugar transferases"/>
    <property type="match status" value="1"/>
</dbReference>
<protein>
    <recommendedName>
        <fullName evidence="2">UTP--glucose-1-phosphate uridylyltransferase</fullName>
        <ecNumber evidence="2">2.7.7.9</ecNumber>
    </recommendedName>
</protein>
<dbReference type="Gene3D" id="3.90.550.10">
    <property type="entry name" value="Spore Coat Polysaccharide Biosynthesis Protein SpsA, Chain A"/>
    <property type="match status" value="1"/>
</dbReference>
<dbReference type="EC" id="2.7.7.9" evidence="2"/>
<dbReference type="GO" id="GO:0006011">
    <property type="term" value="P:UDP-alpha-D-glucose metabolic process"/>
    <property type="evidence" value="ECO:0007669"/>
    <property type="project" value="InterPro"/>
</dbReference>
<evidence type="ECO:0000256" key="4">
    <source>
        <dbReference type="ARBA" id="ARBA00022695"/>
    </source>
</evidence>
<dbReference type="PANTHER" id="PTHR43197:SF1">
    <property type="entry name" value="UTP--GLUCOSE-1-PHOSPHATE URIDYLYLTRANSFERASE"/>
    <property type="match status" value="1"/>
</dbReference>
<reference evidence="7" key="2">
    <citation type="journal article" date="2021" name="Microbiome">
        <title>Successional dynamics and alternative stable states in a saline activated sludge microbial community over 9 years.</title>
        <authorList>
            <person name="Wang Y."/>
            <person name="Ye J."/>
            <person name="Ju F."/>
            <person name="Liu L."/>
            <person name="Boyd J.A."/>
            <person name="Deng Y."/>
            <person name="Parks D.H."/>
            <person name="Jiang X."/>
            <person name="Yin X."/>
            <person name="Woodcroft B.J."/>
            <person name="Tyson G.W."/>
            <person name="Hugenholtz P."/>
            <person name="Polz M.F."/>
            <person name="Zhang T."/>
        </authorList>
    </citation>
    <scope>NUCLEOTIDE SEQUENCE</scope>
    <source>
        <strain evidence="7">HKST-UBA09</strain>
    </source>
</reference>
<evidence type="ECO:0000256" key="2">
    <source>
        <dbReference type="ARBA" id="ARBA00012415"/>
    </source>
</evidence>
<evidence type="ECO:0000256" key="1">
    <source>
        <dbReference type="ARBA" id="ARBA00006890"/>
    </source>
</evidence>
<evidence type="ECO:0000256" key="5">
    <source>
        <dbReference type="ARBA" id="ARBA00048128"/>
    </source>
</evidence>
<accession>A0A955RLE3</accession>
<dbReference type="Pfam" id="PF00483">
    <property type="entry name" value="NTP_transferase"/>
    <property type="match status" value="1"/>
</dbReference>
<evidence type="ECO:0000259" key="6">
    <source>
        <dbReference type="Pfam" id="PF00483"/>
    </source>
</evidence>
<proteinExistence type="inferred from homology"/>
<comment type="caution">
    <text evidence="7">The sequence shown here is derived from an EMBL/GenBank/DDBJ whole genome shotgun (WGS) entry which is preliminary data.</text>
</comment>
<dbReference type="InterPro" id="IPR005771">
    <property type="entry name" value="GalU_uridylyltTrfase_bac/arc"/>
</dbReference>
<keyword evidence="4" id="KW-0548">Nucleotidyltransferase</keyword>
<dbReference type="AlphaFoldDB" id="A0A955RLE3"/>
<comment type="catalytic activity">
    <reaction evidence="5">
        <text>alpha-D-glucose 1-phosphate + UTP + H(+) = UDP-alpha-D-glucose + diphosphate</text>
        <dbReference type="Rhea" id="RHEA:19889"/>
        <dbReference type="ChEBI" id="CHEBI:15378"/>
        <dbReference type="ChEBI" id="CHEBI:33019"/>
        <dbReference type="ChEBI" id="CHEBI:46398"/>
        <dbReference type="ChEBI" id="CHEBI:58601"/>
        <dbReference type="ChEBI" id="CHEBI:58885"/>
        <dbReference type="EC" id="2.7.7.9"/>
    </reaction>
</comment>
<evidence type="ECO:0000256" key="3">
    <source>
        <dbReference type="ARBA" id="ARBA00022679"/>
    </source>
</evidence>
<organism evidence="7 8">
    <name type="scientific">Candidatus Dojkabacteria bacterium</name>
    <dbReference type="NCBI Taxonomy" id="2099670"/>
    <lineage>
        <taxon>Bacteria</taxon>
        <taxon>Candidatus Dojkabacteria</taxon>
    </lineage>
</organism>
<dbReference type="EMBL" id="JAGQLF010000032">
    <property type="protein sequence ID" value="MCA9386979.1"/>
    <property type="molecule type" value="Genomic_DNA"/>
</dbReference>
<dbReference type="PANTHER" id="PTHR43197">
    <property type="entry name" value="UTP--GLUCOSE-1-PHOSPHATE URIDYLYLTRANSFERASE"/>
    <property type="match status" value="1"/>
</dbReference>